<gene>
    <name evidence="3" type="ORF">NW762_001518</name>
</gene>
<evidence type="ECO:0000313" key="4">
    <source>
        <dbReference type="Proteomes" id="UP001152049"/>
    </source>
</evidence>
<feature type="chain" id="PRO_5040802485" description="Extracellular membrane protein CFEM domain-containing protein" evidence="2">
    <location>
        <begin position="21"/>
        <end position="194"/>
    </location>
</feature>
<feature type="region of interest" description="Disordered" evidence="1">
    <location>
        <begin position="123"/>
        <end position="172"/>
    </location>
</feature>
<accession>A0A9W8SCN3</accession>
<dbReference type="OrthoDB" id="5096766at2759"/>
<name>A0A9W8SCN3_9HYPO</name>
<evidence type="ECO:0000256" key="1">
    <source>
        <dbReference type="SAM" id="MobiDB-lite"/>
    </source>
</evidence>
<reference evidence="3" key="1">
    <citation type="submission" date="2022-09" db="EMBL/GenBank/DDBJ databases">
        <title>Fusarium specimens isolated from Avocado Roots.</title>
        <authorList>
            <person name="Stajich J."/>
            <person name="Roper C."/>
            <person name="Heimlech-Rivalta G."/>
        </authorList>
    </citation>
    <scope>NUCLEOTIDE SEQUENCE</scope>
    <source>
        <strain evidence="3">CF00136</strain>
    </source>
</reference>
<comment type="caution">
    <text evidence="3">The sequence shown here is derived from an EMBL/GenBank/DDBJ whole genome shotgun (WGS) entry which is preliminary data.</text>
</comment>
<keyword evidence="4" id="KW-1185">Reference proteome</keyword>
<dbReference type="EMBL" id="JAOQAZ010000002">
    <property type="protein sequence ID" value="KAJ4269849.1"/>
    <property type="molecule type" value="Genomic_DNA"/>
</dbReference>
<keyword evidence="2" id="KW-0732">Signal</keyword>
<protein>
    <recommendedName>
        <fullName evidence="5">Extracellular membrane protein CFEM domain-containing protein</fullName>
    </recommendedName>
</protein>
<feature type="compositionally biased region" description="Low complexity" evidence="1">
    <location>
        <begin position="123"/>
        <end position="163"/>
    </location>
</feature>
<feature type="signal peptide" evidence="2">
    <location>
        <begin position="1"/>
        <end position="20"/>
    </location>
</feature>
<evidence type="ECO:0000256" key="2">
    <source>
        <dbReference type="SAM" id="SignalP"/>
    </source>
</evidence>
<organism evidence="3 4">
    <name type="scientific">Fusarium torreyae</name>
    <dbReference type="NCBI Taxonomy" id="1237075"/>
    <lineage>
        <taxon>Eukaryota</taxon>
        <taxon>Fungi</taxon>
        <taxon>Dikarya</taxon>
        <taxon>Ascomycota</taxon>
        <taxon>Pezizomycotina</taxon>
        <taxon>Sordariomycetes</taxon>
        <taxon>Hypocreomycetidae</taxon>
        <taxon>Hypocreales</taxon>
        <taxon>Nectriaceae</taxon>
        <taxon>Fusarium</taxon>
    </lineage>
</organism>
<evidence type="ECO:0000313" key="3">
    <source>
        <dbReference type="EMBL" id="KAJ4269849.1"/>
    </source>
</evidence>
<proteinExistence type="predicted"/>
<evidence type="ECO:0008006" key="5">
    <source>
        <dbReference type="Google" id="ProtNLM"/>
    </source>
</evidence>
<dbReference type="Proteomes" id="UP001152049">
    <property type="component" value="Unassembled WGS sequence"/>
</dbReference>
<dbReference type="AlphaFoldDB" id="A0A9W8SCN3"/>
<sequence>MRSFPVVSSFLVCLVGFSAAATQVDSASLVTISTGASATGAAALDLEDERAKCFQSCYQKYGNFKSCTRGKDKVLECWCNDSVDWVEREEDCVWDVCGVSAYNEYGNVLRRVCETVTASSDAAAETGSTTADDSSTTVPVDTTQTSMPDATSTESEETAATTSDGSNNGSEMGWRSGVTAAILVGTIYIVRMSL</sequence>